<keyword evidence="3" id="KW-1185">Reference proteome</keyword>
<dbReference type="Proteomes" id="UP001529510">
    <property type="component" value="Unassembled WGS sequence"/>
</dbReference>
<evidence type="ECO:0000313" key="2">
    <source>
        <dbReference type="EMBL" id="KAL0176577.1"/>
    </source>
</evidence>
<reference evidence="2 3" key="1">
    <citation type="submission" date="2024-05" db="EMBL/GenBank/DDBJ databases">
        <title>Genome sequencing and assembly of Indian major carp, Cirrhinus mrigala (Hamilton, 1822).</title>
        <authorList>
            <person name="Mohindra V."/>
            <person name="Chowdhury L.M."/>
            <person name="Lal K."/>
            <person name="Jena J.K."/>
        </authorList>
    </citation>
    <scope>NUCLEOTIDE SEQUENCE [LARGE SCALE GENOMIC DNA]</scope>
    <source>
        <strain evidence="2">CM1030</strain>
        <tissue evidence="2">Blood</tissue>
    </source>
</reference>
<proteinExistence type="predicted"/>
<dbReference type="EMBL" id="JAMKFB020000014">
    <property type="protein sequence ID" value="KAL0176577.1"/>
    <property type="molecule type" value="Genomic_DNA"/>
</dbReference>
<name>A0ABD0PS07_CIRMR</name>
<feature type="region of interest" description="Disordered" evidence="1">
    <location>
        <begin position="123"/>
        <end position="143"/>
    </location>
</feature>
<accession>A0ABD0PS07</accession>
<dbReference type="AlphaFoldDB" id="A0ABD0PS07"/>
<gene>
    <name evidence="2" type="ORF">M9458_028907</name>
</gene>
<organism evidence="2 3">
    <name type="scientific">Cirrhinus mrigala</name>
    <name type="common">Mrigala</name>
    <dbReference type="NCBI Taxonomy" id="683832"/>
    <lineage>
        <taxon>Eukaryota</taxon>
        <taxon>Metazoa</taxon>
        <taxon>Chordata</taxon>
        <taxon>Craniata</taxon>
        <taxon>Vertebrata</taxon>
        <taxon>Euteleostomi</taxon>
        <taxon>Actinopterygii</taxon>
        <taxon>Neopterygii</taxon>
        <taxon>Teleostei</taxon>
        <taxon>Ostariophysi</taxon>
        <taxon>Cypriniformes</taxon>
        <taxon>Cyprinidae</taxon>
        <taxon>Labeoninae</taxon>
        <taxon>Labeonini</taxon>
        <taxon>Cirrhinus</taxon>
    </lineage>
</organism>
<feature type="non-terminal residue" evidence="2">
    <location>
        <position position="270"/>
    </location>
</feature>
<feature type="non-terminal residue" evidence="2">
    <location>
        <position position="1"/>
    </location>
</feature>
<evidence type="ECO:0000313" key="3">
    <source>
        <dbReference type="Proteomes" id="UP001529510"/>
    </source>
</evidence>
<feature type="compositionally biased region" description="Low complexity" evidence="1">
    <location>
        <begin position="125"/>
        <end position="135"/>
    </location>
</feature>
<evidence type="ECO:0000256" key="1">
    <source>
        <dbReference type="SAM" id="MobiDB-lite"/>
    </source>
</evidence>
<protein>
    <submittedName>
        <fullName evidence="2">Uncharacterized protein</fullName>
    </submittedName>
</protein>
<comment type="caution">
    <text evidence="2">The sequence shown here is derived from an EMBL/GenBank/DDBJ whole genome shotgun (WGS) entry which is preliminary data.</text>
</comment>
<sequence>KGKSGNSGSHYRLCVPPCKRYITSVDTHSICVVCLGAGGLTVRIASSFLCGRSAPGRLSLRREPSPAFPRVLAPLPLRRRGCCTLGVRNWICWREWTPYLLPHPTDPWPVPRDRKPTLRLLPPHGKGSSLHLSSSEEGDLESTVEEPLPQLLQYEELLEVVTRAVSKLNIDWPAEGKAPRRSLPFFPDLHAEISRSWARPFLARLFDPASDYYGNVAGLDERAYKTMPRVEQTLASSLSPGATSSLKAPTLPSKPLRTTAALVGKGYTAA</sequence>